<reference evidence="2 3" key="1">
    <citation type="submission" date="2018-03" db="EMBL/GenBank/DDBJ databases">
        <title>Comparative analysis of microorganisms from saline springs in Andes Mountain Range, Colombia.</title>
        <authorList>
            <person name="Rubin E."/>
        </authorList>
    </citation>
    <scope>NUCLEOTIDE SEQUENCE [LARGE SCALE GENOMIC DNA]</scope>
    <source>
        <strain evidence="2 3">CG 35</strain>
    </source>
</reference>
<accession>A0A2T0YG12</accession>
<dbReference type="EMBL" id="PVTY01000014">
    <property type="protein sequence ID" value="PRZ13718.1"/>
    <property type="molecule type" value="Genomic_DNA"/>
</dbReference>
<evidence type="ECO:0008006" key="4">
    <source>
        <dbReference type="Google" id="ProtNLM"/>
    </source>
</evidence>
<name>A0A2T0YG12_9MICC</name>
<dbReference type="AlphaFoldDB" id="A0A2T0YG12"/>
<proteinExistence type="predicted"/>
<organism evidence="2 3">
    <name type="scientific">Nesterenkonia sandarakina</name>
    <dbReference type="NCBI Taxonomy" id="272918"/>
    <lineage>
        <taxon>Bacteria</taxon>
        <taxon>Bacillati</taxon>
        <taxon>Actinomycetota</taxon>
        <taxon>Actinomycetes</taxon>
        <taxon>Micrococcales</taxon>
        <taxon>Micrococcaceae</taxon>
        <taxon>Nesterenkonia</taxon>
    </lineage>
</organism>
<dbReference type="OrthoDB" id="3210158at2"/>
<dbReference type="RefSeq" id="WP_146131148.1">
    <property type="nucleotide sequence ID" value="NZ_PVTY01000014.1"/>
</dbReference>
<dbReference type="Proteomes" id="UP000238217">
    <property type="component" value="Unassembled WGS sequence"/>
</dbReference>
<feature type="compositionally biased region" description="Polar residues" evidence="1">
    <location>
        <begin position="1"/>
        <end position="16"/>
    </location>
</feature>
<feature type="compositionally biased region" description="Low complexity" evidence="1">
    <location>
        <begin position="39"/>
        <end position="55"/>
    </location>
</feature>
<evidence type="ECO:0000313" key="2">
    <source>
        <dbReference type="EMBL" id="PRZ13718.1"/>
    </source>
</evidence>
<dbReference type="InterPro" id="IPR021391">
    <property type="entry name" value="DUF3027"/>
</dbReference>
<feature type="region of interest" description="Disordered" evidence="1">
    <location>
        <begin position="1"/>
        <end position="72"/>
    </location>
</feature>
<keyword evidence="3" id="KW-1185">Reference proteome</keyword>
<gene>
    <name evidence="2" type="ORF">BCL67_11446</name>
</gene>
<sequence length="185" mass="19827">MTEQTPEATAVQTSGENADPQADLSVETSAEKTTAVDGSPAKTSPTKTSPAKTSAGKVRAEPVARTRRPGKPKVDPVLAAAVALAHDALYEIADPAQVGDHLGVTAEEDRLLTHRFAADKPGYRGWEWFVTVARAPRAKLVTVCEIGLLPGEDTLIAPPWVPWLERMNDEEREAHKAEQAEADEG</sequence>
<evidence type="ECO:0000313" key="3">
    <source>
        <dbReference type="Proteomes" id="UP000238217"/>
    </source>
</evidence>
<evidence type="ECO:0000256" key="1">
    <source>
        <dbReference type="SAM" id="MobiDB-lite"/>
    </source>
</evidence>
<comment type="caution">
    <text evidence="2">The sequence shown here is derived from an EMBL/GenBank/DDBJ whole genome shotgun (WGS) entry which is preliminary data.</text>
</comment>
<dbReference type="Pfam" id="PF11228">
    <property type="entry name" value="DUF3027"/>
    <property type="match status" value="1"/>
</dbReference>
<protein>
    <recommendedName>
        <fullName evidence="4">DUF3027 family protein</fullName>
    </recommendedName>
</protein>